<dbReference type="Proteomes" id="UP001549749">
    <property type="component" value="Unassembled WGS sequence"/>
</dbReference>
<protein>
    <recommendedName>
        <fullName evidence="3">Nucleotidyltransferase</fullName>
    </recommendedName>
</protein>
<evidence type="ECO:0008006" key="3">
    <source>
        <dbReference type="Google" id="ProtNLM"/>
    </source>
</evidence>
<name>A0ABV2T030_9BACT</name>
<gene>
    <name evidence="1" type="ORF">ABR189_03385</name>
</gene>
<organism evidence="1 2">
    <name type="scientific">Chitinophaga defluvii</name>
    <dbReference type="NCBI Taxonomy" id="3163343"/>
    <lineage>
        <taxon>Bacteria</taxon>
        <taxon>Pseudomonadati</taxon>
        <taxon>Bacteroidota</taxon>
        <taxon>Chitinophagia</taxon>
        <taxon>Chitinophagales</taxon>
        <taxon>Chitinophagaceae</taxon>
        <taxon>Chitinophaga</taxon>
    </lineage>
</organism>
<keyword evidence="2" id="KW-1185">Reference proteome</keyword>
<reference evidence="1 2" key="1">
    <citation type="submission" date="2024-06" db="EMBL/GenBank/DDBJ databases">
        <title>Chitinophaga defluvii sp. nov., isolated from municipal sewage.</title>
        <authorList>
            <person name="Zhang L."/>
        </authorList>
    </citation>
    <scope>NUCLEOTIDE SEQUENCE [LARGE SCALE GENOMIC DNA]</scope>
    <source>
        <strain evidence="1 2">H8</strain>
    </source>
</reference>
<proteinExistence type="predicted"/>
<sequence length="348" mass="40255">MPVTQQRIMAILNYSKRLSNLQSRRYDRELNESIISKSFSTSGLPDNIKYFLESMKPIDKKYNDRTILAADRIMKHLEDGFGLHFGRAYRKQGSVPTRTNIKAHSDIDLLTIIDRYVYQDPSRPNTNPYTFSSPPDDIKLLRKQALEILRDIYDEVDDSNEKCITVFNKALWRKIDVVFCFWYNTEEYERTSNEYYRGIKFKASSLTPDYPFAHLYQVNQKGDATMDGARRAIRLLKTLKADSDNDLELLKGFQLTSVIHSMDNNLLYYRPGKDIDIAQAVSGHLNVIINNPDYRTSIQSPNGCEKPFGDSMIVKDLRLLKEDLDTLIEDASKEIRGSWSVKNALVTY</sequence>
<evidence type="ECO:0000313" key="1">
    <source>
        <dbReference type="EMBL" id="MET6996389.1"/>
    </source>
</evidence>
<comment type="caution">
    <text evidence="1">The sequence shown here is derived from an EMBL/GenBank/DDBJ whole genome shotgun (WGS) entry which is preliminary data.</text>
</comment>
<dbReference type="EMBL" id="JBEXAC010000001">
    <property type="protein sequence ID" value="MET6996389.1"/>
    <property type="molecule type" value="Genomic_DNA"/>
</dbReference>
<evidence type="ECO:0000313" key="2">
    <source>
        <dbReference type="Proteomes" id="UP001549749"/>
    </source>
</evidence>
<dbReference type="RefSeq" id="WP_354659035.1">
    <property type="nucleotide sequence ID" value="NZ_JBEXAC010000001.1"/>
</dbReference>
<accession>A0ABV2T030</accession>